<dbReference type="Proteomes" id="UP000270296">
    <property type="component" value="Unassembled WGS sequence"/>
</dbReference>
<gene>
    <name evidence="7" type="ORF">SBAD_LOCUS10290</name>
</gene>
<keyword evidence="5 6" id="KW-0472">Membrane</keyword>
<name>A0A3P8BWW1_9BILA</name>
<evidence type="ECO:0000313" key="7">
    <source>
        <dbReference type="EMBL" id="VDP30592.1"/>
    </source>
</evidence>
<comment type="similarity">
    <text evidence="2">Belongs to the TMEM229 family.</text>
</comment>
<evidence type="ECO:0000256" key="2">
    <source>
        <dbReference type="ARBA" id="ARBA00006371"/>
    </source>
</evidence>
<feature type="transmembrane region" description="Helical" evidence="6">
    <location>
        <begin position="246"/>
        <end position="263"/>
    </location>
</feature>
<dbReference type="GO" id="GO:0016020">
    <property type="term" value="C:membrane"/>
    <property type="evidence" value="ECO:0007669"/>
    <property type="project" value="UniProtKB-SubCell"/>
</dbReference>
<accession>A0A3P8BWW1</accession>
<organism evidence="7 8">
    <name type="scientific">Soboliphyme baturini</name>
    <dbReference type="NCBI Taxonomy" id="241478"/>
    <lineage>
        <taxon>Eukaryota</taxon>
        <taxon>Metazoa</taxon>
        <taxon>Ecdysozoa</taxon>
        <taxon>Nematoda</taxon>
        <taxon>Enoplea</taxon>
        <taxon>Dorylaimia</taxon>
        <taxon>Dioctophymatida</taxon>
        <taxon>Dioctophymatoidea</taxon>
        <taxon>Soboliphymatidae</taxon>
        <taxon>Soboliphyme</taxon>
    </lineage>
</organism>
<evidence type="ECO:0000256" key="6">
    <source>
        <dbReference type="SAM" id="Phobius"/>
    </source>
</evidence>
<keyword evidence="8" id="KW-1185">Reference proteome</keyword>
<dbReference type="PANTHER" id="PTHR31746:SF3">
    <property type="entry name" value="TRANSMEMBRANE PROTEIN 229B"/>
    <property type="match status" value="1"/>
</dbReference>
<evidence type="ECO:0000256" key="4">
    <source>
        <dbReference type="ARBA" id="ARBA00022989"/>
    </source>
</evidence>
<dbReference type="OrthoDB" id="5946847at2759"/>
<evidence type="ECO:0000256" key="5">
    <source>
        <dbReference type="ARBA" id="ARBA00023136"/>
    </source>
</evidence>
<evidence type="ECO:0000256" key="3">
    <source>
        <dbReference type="ARBA" id="ARBA00022692"/>
    </source>
</evidence>
<dbReference type="AlphaFoldDB" id="A0A3P8BWW1"/>
<feature type="transmembrane region" description="Helical" evidence="6">
    <location>
        <begin position="220"/>
        <end position="239"/>
    </location>
</feature>
<keyword evidence="3 6" id="KW-0812">Transmembrane</keyword>
<protein>
    <submittedName>
        <fullName evidence="7">Uncharacterized protein</fullName>
    </submittedName>
</protein>
<dbReference type="EMBL" id="UZAM01013874">
    <property type="protein sequence ID" value="VDP30592.1"/>
    <property type="molecule type" value="Genomic_DNA"/>
</dbReference>
<evidence type="ECO:0000256" key="1">
    <source>
        <dbReference type="ARBA" id="ARBA00004141"/>
    </source>
</evidence>
<proteinExistence type="inferred from homology"/>
<reference evidence="7 8" key="1">
    <citation type="submission" date="2018-11" db="EMBL/GenBank/DDBJ databases">
        <authorList>
            <consortium name="Pathogen Informatics"/>
        </authorList>
    </citation>
    <scope>NUCLEOTIDE SEQUENCE [LARGE SCALE GENOMIC DNA]</scope>
</reference>
<dbReference type="PANTHER" id="PTHR31746">
    <property type="entry name" value="TRANSMEMBRANE PROTEIN 229 FAMILY MEMBER"/>
    <property type="match status" value="1"/>
</dbReference>
<feature type="transmembrane region" description="Helical" evidence="6">
    <location>
        <begin position="194"/>
        <end position="214"/>
    </location>
</feature>
<evidence type="ECO:0000313" key="8">
    <source>
        <dbReference type="Proteomes" id="UP000270296"/>
    </source>
</evidence>
<sequence length="282" mass="32601">MFSVKGIIHNVLLPGGQTETNPISALTGGILGNTRPQGRAAEHNIAARRPEYYDYEAYEPEDAHYISREYGRYGHNHRYGTDYVDYGYGYPKQAGPYIAHRSHVLVRPGPRMPPEPAPFPGMRMPMLACAHINSRAIGHSFRIAMPLKSLGPLVREALFPQLNRLHGLAKVVYARLCHMFIIDIDSRLPFYIRFYIYALHGLFIEIFFTAIWQLHGLTSLWAAIIYGLSILFGEQLYVRLQNRMNIFLRGFVYLLWAYVWEFWCVQLELNLVPISICFNYFH</sequence>
<keyword evidence="4 6" id="KW-1133">Transmembrane helix</keyword>
<comment type="subcellular location">
    <subcellularLocation>
        <location evidence="1">Membrane</location>
        <topology evidence="1">Multi-pass membrane protein</topology>
    </subcellularLocation>
</comment>